<dbReference type="Pfam" id="PF22400">
    <property type="entry name" value="DUF6980"/>
    <property type="match status" value="1"/>
</dbReference>
<feature type="domain" description="DUF6980" evidence="1">
    <location>
        <begin position="80"/>
        <end position="158"/>
    </location>
</feature>
<dbReference type="KEGG" id="mcg:GL4_2134"/>
<evidence type="ECO:0000313" key="3">
    <source>
        <dbReference type="Proteomes" id="UP000031643"/>
    </source>
</evidence>
<gene>
    <name evidence="2" type="ORF">GL4_2134</name>
</gene>
<dbReference type="EMBL" id="AP014648">
    <property type="protein sequence ID" value="BAQ17577.1"/>
    <property type="molecule type" value="Genomic_DNA"/>
</dbReference>
<dbReference type="STRING" id="1384459.GL4_2134"/>
<dbReference type="InterPro" id="IPR053918">
    <property type="entry name" value="DUF6980"/>
</dbReference>
<dbReference type="OrthoDB" id="4206464at2"/>
<keyword evidence="3" id="KW-1185">Reference proteome</keyword>
<dbReference type="Proteomes" id="UP000031643">
    <property type="component" value="Chromosome"/>
</dbReference>
<dbReference type="RefSeq" id="WP_052464364.1">
    <property type="nucleotide sequence ID" value="NZ_AP014648.1"/>
</dbReference>
<name>A0A0A8K4V1_9HYPH</name>
<proteinExistence type="predicted"/>
<dbReference type="AlphaFoldDB" id="A0A0A8K4V1"/>
<sequence>MTDFWLTDEEMDKEIEANRAACERFDNFDPDEDGWSEIWDGLFAILTEHMDEVREVFDLDPRKSVLFAKHPDLLWAACDPQQPVIYSPVFREFGMPVFDGGPAMTTLRYDPWTGKELPTSVRNAFFEEAERILGHDVGVLDEELDTLPDAYQSEAWWIEKGL</sequence>
<organism evidence="2 3">
    <name type="scientific">Methyloceanibacter caenitepidi</name>
    <dbReference type="NCBI Taxonomy" id="1384459"/>
    <lineage>
        <taxon>Bacteria</taxon>
        <taxon>Pseudomonadati</taxon>
        <taxon>Pseudomonadota</taxon>
        <taxon>Alphaproteobacteria</taxon>
        <taxon>Hyphomicrobiales</taxon>
        <taxon>Hyphomicrobiaceae</taxon>
        <taxon>Methyloceanibacter</taxon>
    </lineage>
</organism>
<evidence type="ECO:0000313" key="2">
    <source>
        <dbReference type="EMBL" id="BAQ17577.1"/>
    </source>
</evidence>
<reference evidence="2 3" key="1">
    <citation type="submission" date="2014-09" db="EMBL/GenBank/DDBJ databases">
        <title>Genome sequencing of Methyloceanibacter caenitepidi Gela4.</title>
        <authorList>
            <person name="Takeuchi M."/>
            <person name="Susumu S."/>
            <person name="Kamagata Y."/>
            <person name="Oshima K."/>
            <person name="Hattori M."/>
            <person name="Iwasaki W."/>
        </authorList>
    </citation>
    <scope>NUCLEOTIDE SEQUENCE [LARGE SCALE GENOMIC DNA]</scope>
    <source>
        <strain evidence="2 3">Gela4</strain>
    </source>
</reference>
<accession>A0A0A8K4V1</accession>
<dbReference type="HOGENOM" id="CLU_1633459_0_0_5"/>
<evidence type="ECO:0000259" key="1">
    <source>
        <dbReference type="Pfam" id="PF22400"/>
    </source>
</evidence>
<protein>
    <recommendedName>
        <fullName evidence="1">DUF6980 domain-containing protein</fullName>
    </recommendedName>
</protein>